<organism evidence="1 2">
    <name type="scientific">Letharia columbiana</name>
    <dbReference type="NCBI Taxonomy" id="112416"/>
    <lineage>
        <taxon>Eukaryota</taxon>
        <taxon>Fungi</taxon>
        <taxon>Dikarya</taxon>
        <taxon>Ascomycota</taxon>
        <taxon>Pezizomycotina</taxon>
        <taxon>Lecanoromycetes</taxon>
        <taxon>OSLEUM clade</taxon>
        <taxon>Lecanoromycetidae</taxon>
        <taxon>Lecanorales</taxon>
        <taxon>Lecanorineae</taxon>
        <taxon>Parmeliaceae</taxon>
        <taxon>Letharia</taxon>
    </lineage>
</organism>
<dbReference type="RefSeq" id="XP_037168515.1">
    <property type="nucleotide sequence ID" value="XM_037304422.1"/>
</dbReference>
<keyword evidence="2" id="KW-1185">Reference proteome</keyword>
<sequence length="104" mass="11781">MRVDTVQQTIEEICGGTVTVHTDANLLTGRESTYHFIAISDAHHFTLEETDTWICFIPKERDQSKWDLYYVLLIAYDEHHIAERLGVGKVNKNVFAISCGAGPE</sequence>
<dbReference type="AlphaFoldDB" id="A0A8H6L8A1"/>
<comment type="caution">
    <text evidence="1">The sequence shown here is derived from an EMBL/GenBank/DDBJ whole genome shotgun (WGS) entry which is preliminary data.</text>
</comment>
<gene>
    <name evidence="1" type="ORF">HO173_002489</name>
</gene>
<accession>A0A8H6L8A1</accession>
<protein>
    <submittedName>
        <fullName evidence="1">Uncharacterized protein</fullName>
    </submittedName>
</protein>
<proteinExistence type="predicted"/>
<name>A0A8H6L8A1_9LECA</name>
<dbReference type="OrthoDB" id="5230889at2759"/>
<reference evidence="1 2" key="1">
    <citation type="journal article" date="2020" name="Genomics">
        <title>Complete, high-quality genomes from long-read metagenomic sequencing of two wolf lichen thalli reveals enigmatic genome architecture.</title>
        <authorList>
            <person name="McKenzie S.K."/>
            <person name="Walston R.F."/>
            <person name="Allen J.L."/>
        </authorList>
    </citation>
    <scope>NUCLEOTIDE SEQUENCE [LARGE SCALE GENOMIC DNA]</scope>
    <source>
        <strain evidence="1">WasteWater2</strain>
    </source>
</reference>
<evidence type="ECO:0000313" key="2">
    <source>
        <dbReference type="Proteomes" id="UP000578531"/>
    </source>
</evidence>
<evidence type="ECO:0000313" key="1">
    <source>
        <dbReference type="EMBL" id="KAF6239228.1"/>
    </source>
</evidence>
<dbReference type="Proteomes" id="UP000578531">
    <property type="component" value="Unassembled WGS sequence"/>
</dbReference>
<dbReference type="EMBL" id="JACCJC010000006">
    <property type="protein sequence ID" value="KAF6239228.1"/>
    <property type="molecule type" value="Genomic_DNA"/>
</dbReference>
<dbReference type="GeneID" id="59284162"/>